<keyword evidence="3" id="KW-1185">Reference proteome</keyword>
<protein>
    <submittedName>
        <fullName evidence="2">Uncharacterized protein</fullName>
    </submittedName>
</protein>
<dbReference type="EMBL" id="BGZK01001703">
    <property type="protein sequence ID" value="GBP84874.1"/>
    <property type="molecule type" value="Genomic_DNA"/>
</dbReference>
<dbReference type="Proteomes" id="UP000299102">
    <property type="component" value="Unassembled WGS sequence"/>
</dbReference>
<accession>A0A4C1ZCQ2</accession>
<comment type="caution">
    <text evidence="2">The sequence shown here is derived from an EMBL/GenBank/DDBJ whole genome shotgun (WGS) entry which is preliminary data.</text>
</comment>
<evidence type="ECO:0000256" key="1">
    <source>
        <dbReference type="SAM" id="MobiDB-lite"/>
    </source>
</evidence>
<evidence type="ECO:0000313" key="3">
    <source>
        <dbReference type="Proteomes" id="UP000299102"/>
    </source>
</evidence>
<sequence length="214" mass="24083">MMQSFAGGDSNAVYDMIAASLQSLSVQVLSSSYRSIGKQRHILIHTSRLSIVGTTRRARPSEGRARGPRVGREHRPSRGEIFAYLSGFTDAREWFRADSLVSGASNLALFNMPPIRSAFSQRTSSEMDQEIFHVFGLKQNIQQTLPVHRHRMHMRIGCVGVILSRYRRYLLLKSRQSVASRRFRFCRTPAAPLIISRRLSAGRIVFNSITSTAG</sequence>
<reference evidence="2 3" key="1">
    <citation type="journal article" date="2019" name="Commun. Biol.">
        <title>The bagworm genome reveals a unique fibroin gene that provides high tensile strength.</title>
        <authorList>
            <person name="Kono N."/>
            <person name="Nakamura H."/>
            <person name="Ohtoshi R."/>
            <person name="Tomita M."/>
            <person name="Numata K."/>
            <person name="Arakawa K."/>
        </authorList>
    </citation>
    <scope>NUCLEOTIDE SEQUENCE [LARGE SCALE GENOMIC DNA]</scope>
</reference>
<organism evidence="2 3">
    <name type="scientific">Eumeta variegata</name>
    <name type="common">Bagworm moth</name>
    <name type="synonym">Eumeta japonica</name>
    <dbReference type="NCBI Taxonomy" id="151549"/>
    <lineage>
        <taxon>Eukaryota</taxon>
        <taxon>Metazoa</taxon>
        <taxon>Ecdysozoa</taxon>
        <taxon>Arthropoda</taxon>
        <taxon>Hexapoda</taxon>
        <taxon>Insecta</taxon>
        <taxon>Pterygota</taxon>
        <taxon>Neoptera</taxon>
        <taxon>Endopterygota</taxon>
        <taxon>Lepidoptera</taxon>
        <taxon>Glossata</taxon>
        <taxon>Ditrysia</taxon>
        <taxon>Tineoidea</taxon>
        <taxon>Psychidae</taxon>
        <taxon>Oiketicinae</taxon>
        <taxon>Eumeta</taxon>
    </lineage>
</organism>
<feature type="region of interest" description="Disordered" evidence="1">
    <location>
        <begin position="54"/>
        <end position="74"/>
    </location>
</feature>
<gene>
    <name evidence="2" type="ORF">EVAR_65271_1</name>
</gene>
<evidence type="ECO:0000313" key="2">
    <source>
        <dbReference type="EMBL" id="GBP84874.1"/>
    </source>
</evidence>
<name>A0A4C1ZCQ2_EUMVA</name>
<feature type="compositionally biased region" description="Basic and acidic residues" evidence="1">
    <location>
        <begin position="59"/>
        <end position="74"/>
    </location>
</feature>
<dbReference type="AlphaFoldDB" id="A0A4C1ZCQ2"/>
<proteinExistence type="predicted"/>